<dbReference type="OrthoDB" id="350834at2157"/>
<dbReference type="Pfam" id="PF15931">
    <property type="entry name" value="DUF4747"/>
    <property type="match status" value="1"/>
</dbReference>
<dbReference type="Proteomes" id="UP000451471">
    <property type="component" value="Unassembled WGS sequence"/>
</dbReference>
<proteinExistence type="predicted"/>
<reference evidence="1 2" key="1">
    <citation type="submission" date="2019-12" db="EMBL/GenBank/DDBJ databases">
        <title>Halocatena pleomorpha gen. nov. sp. nov., an extremely halophilic archaeon of family Halobacteriaceae isolated from saltpan soil.</title>
        <authorList>
            <person name="Pal Y."/>
            <person name="Verma A."/>
            <person name="Krishnamurthi S."/>
            <person name="Kumar P."/>
        </authorList>
    </citation>
    <scope>NUCLEOTIDE SEQUENCE [LARGE SCALE GENOMIC DNA]</scope>
    <source>
        <strain evidence="1 2">JCM 16495</strain>
    </source>
</reference>
<comment type="caution">
    <text evidence="1">The sequence shown here is derived from an EMBL/GenBank/DDBJ whole genome shotgun (WGS) entry which is preliminary data.</text>
</comment>
<name>A0A6B0GKE4_9EURY</name>
<accession>A0A6B0GKE4</accession>
<protein>
    <submittedName>
        <fullName evidence="1">DUF4747 family protein</fullName>
    </submittedName>
</protein>
<evidence type="ECO:0000313" key="2">
    <source>
        <dbReference type="Proteomes" id="UP000451471"/>
    </source>
</evidence>
<dbReference type="InterPro" id="IPR031832">
    <property type="entry name" value="DUF4747"/>
</dbReference>
<sequence>MVDTTFYFARYNVKGTLTTLTEYDASKSRADREREVLERYIRTDGEIAEGENGTWYFGKVEPEQNYDLGKFGKVYSEEPTTYDKEEGDFVEDTAPNQEADYSMFLLHYEDNLLIYNTKNRIGHEQFLKYFSEGFNSRHEGDVSIELSKMHNTDSVEWVVNQKRVREASFELEPSNPSSHPDWENLDEEIQKMLAKRLSLMAESKDGANLNMDEELLEQAVEMAQTRYGLDYRIVYDDNGYAKTVTKHREPVQKGEERPDTLGGLQARAGELIGYARSFMNQDG</sequence>
<gene>
    <name evidence="1" type="ORF">GQS65_05160</name>
</gene>
<organism evidence="1 2">
    <name type="scientific">Halomarina oriensis</name>
    <dbReference type="NCBI Taxonomy" id="671145"/>
    <lineage>
        <taxon>Archaea</taxon>
        <taxon>Methanobacteriati</taxon>
        <taxon>Methanobacteriota</taxon>
        <taxon>Stenosarchaea group</taxon>
        <taxon>Halobacteria</taxon>
        <taxon>Halobacteriales</taxon>
        <taxon>Natronomonadaceae</taxon>
        <taxon>Halomarina</taxon>
    </lineage>
</organism>
<dbReference type="EMBL" id="WSZK01000012">
    <property type="protein sequence ID" value="MWG33889.1"/>
    <property type="molecule type" value="Genomic_DNA"/>
</dbReference>
<dbReference type="AlphaFoldDB" id="A0A6B0GKE4"/>
<dbReference type="RefSeq" id="WP_158203612.1">
    <property type="nucleotide sequence ID" value="NZ_WSZK01000012.1"/>
</dbReference>
<evidence type="ECO:0000313" key="1">
    <source>
        <dbReference type="EMBL" id="MWG33889.1"/>
    </source>
</evidence>
<keyword evidence="2" id="KW-1185">Reference proteome</keyword>